<evidence type="ECO:0000256" key="2">
    <source>
        <dbReference type="ARBA" id="ARBA00005422"/>
    </source>
</evidence>
<sequence>MKGCSVRSGRAVAFPGCRAVPVSPGTSLPAPVQGICTGCLPAAIAGSIAGDIVLLVAFPALGCRHRIGYKFDEYKNNVSNVDAIDVKFIHIAPWDLIWMFLGTKSVLYMGRVAKRFCGGKSTKFAFLVGIVKFRFEIDPSCIMLTVFHVNILGLSLRLLGPLIQQIFMSDLDIQIPTAFDPFADANAENSGAGTKEYVHIRVQQRNGRKSLTTVQGLKKDFSYNKILKDLKKEFCCNGTVVEDPELGQVIQLQGDQRKNVSSFLIQAGIVKKDHIKIHGF</sequence>
<comment type="caution">
    <text evidence="6">The sequence shown here is derived from an EMBL/GenBank/DDBJ whole genome shotgun (WGS) entry which is preliminary data.</text>
</comment>
<dbReference type="Gene3D" id="3.30.780.10">
    <property type="entry name" value="SUI1-like domain"/>
    <property type="match status" value="1"/>
</dbReference>
<dbReference type="Pfam" id="PF01253">
    <property type="entry name" value="SUI1"/>
    <property type="match status" value="1"/>
</dbReference>
<evidence type="ECO:0000256" key="3">
    <source>
        <dbReference type="ARBA" id="ARBA00022845"/>
    </source>
</evidence>
<feature type="domain" description="SUI1" evidence="5">
    <location>
        <begin position="198"/>
        <end position="268"/>
    </location>
</feature>
<proteinExistence type="inferred from homology"/>
<keyword evidence="4" id="KW-0648">Protein biosynthesis</keyword>
<protein>
    <recommendedName>
        <fullName evidence="5">SUI1 domain-containing protein</fullName>
    </recommendedName>
</protein>
<organism evidence="6 7">
    <name type="scientific">Xanthoceras sorbifolium</name>
    <dbReference type="NCBI Taxonomy" id="99658"/>
    <lineage>
        <taxon>Eukaryota</taxon>
        <taxon>Viridiplantae</taxon>
        <taxon>Streptophyta</taxon>
        <taxon>Embryophyta</taxon>
        <taxon>Tracheophyta</taxon>
        <taxon>Spermatophyta</taxon>
        <taxon>Magnoliopsida</taxon>
        <taxon>eudicotyledons</taxon>
        <taxon>Gunneridae</taxon>
        <taxon>Pentapetalae</taxon>
        <taxon>rosids</taxon>
        <taxon>malvids</taxon>
        <taxon>Sapindales</taxon>
        <taxon>Sapindaceae</taxon>
        <taxon>Xanthoceroideae</taxon>
        <taxon>Xanthoceras</taxon>
    </lineage>
</organism>
<evidence type="ECO:0000256" key="1">
    <source>
        <dbReference type="ARBA" id="ARBA00003130"/>
    </source>
</evidence>
<gene>
    <name evidence="6" type="ORF">JRO89_XS15G0149000</name>
</gene>
<dbReference type="SUPFAM" id="SSF55159">
    <property type="entry name" value="eIF1-like"/>
    <property type="match status" value="1"/>
</dbReference>
<evidence type="ECO:0000256" key="4">
    <source>
        <dbReference type="ARBA" id="ARBA00022917"/>
    </source>
</evidence>
<dbReference type="NCBIfam" id="TIGR01160">
    <property type="entry name" value="SUI1_MOF2"/>
    <property type="match status" value="1"/>
</dbReference>
<dbReference type="InterPro" id="IPR005874">
    <property type="entry name" value="SUI1_euk"/>
</dbReference>
<comment type="function">
    <text evidence="1">Probably involved in translation.</text>
</comment>
<keyword evidence="7" id="KW-1185">Reference proteome</keyword>
<keyword evidence="3" id="KW-0810">Translation regulation</keyword>
<evidence type="ECO:0000313" key="7">
    <source>
        <dbReference type="Proteomes" id="UP000827721"/>
    </source>
</evidence>
<evidence type="ECO:0000313" key="6">
    <source>
        <dbReference type="EMBL" id="KAH7544322.1"/>
    </source>
</evidence>
<dbReference type="Proteomes" id="UP000827721">
    <property type="component" value="Unassembled WGS sequence"/>
</dbReference>
<dbReference type="PROSITE" id="PS50296">
    <property type="entry name" value="SUI1"/>
    <property type="match status" value="1"/>
</dbReference>
<accession>A0ABQ8H276</accession>
<reference evidence="6 7" key="1">
    <citation type="submission" date="2021-02" db="EMBL/GenBank/DDBJ databases">
        <title>Plant Genome Project.</title>
        <authorList>
            <person name="Zhang R.-G."/>
        </authorList>
    </citation>
    <scope>NUCLEOTIDE SEQUENCE [LARGE SCALE GENOMIC DNA]</scope>
    <source>
        <tissue evidence="6">Leaves</tissue>
    </source>
</reference>
<dbReference type="CDD" id="cd11566">
    <property type="entry name" value="eIF1_SUI1"/>
    <property type="match status" value="1"/>
</dbReference>
<evidence type="ECO:0000259" key="5">
    <source>
        <dbReference type="PROSITE" id="PS50296"/>
    </source>
</evidence>
<dbReference type="InterPro" id="IPR001950">
    <property type="entry name" value="SUI1"/>
</dbReference>
<dbReference type="EMBL" id="JAFEMO010000015">
    <property type="protein sequence ID" value="KAH7544322.1"/>
    <property type="molecule type" value="Genomic_DNA"/>
</dbReference>
<dbReference type="PANTHER" id="PTHR10388">
    <property type="entry name" value="EUKARYOTIC TRANSLATION INITIATION FACTOR SUI1"/>
    <property type="match status" value="1"/>
</dbReference>
<comment type="similarity">
    <text evidence="2">Belongs to the SUI1 family.</text>
</comment>
<name>A0ABQ8H276_9ROSI</name>
<dbReference type="InterPro" id="IPR036877">
    <property type="entry name" value="SUI1_dom_sf"/>
</dbReference>